<evidence type="ECO:0000256" key="11">
    <source>
        <dbReference type="SAM" id="MobiDB-lite"/>
    </source>
</evidence>
<gene>
    <name evidence="13" type="ORF">Saso_39400</name>
</gene>
<evidence type="ECO:0000256" key="6">
    <source>
        <dbReference type="ARBA" id="ARBA00022692"/>
    </source>
</evidence>
<feature type="transmembrane region" description="Helical" evidence="12">
    <location>
        <begin position="241"/>
        <end position="262"/>
    </location>
</feature>
<keyword evidence="14" id="KW-1185">Reference proteome</keyword>
<dbReference type="CDD" id="cd06579">
    <property type="entry name" value="TM_PBP1_transp_AraH_like"/>
    <property type="match status" value="1"/>
</dbReference>
<dbReference type="InterPro" id="IPR001851">
    <property type="entry name" value="ABC_transp_permease"/>
</dbReference>
<dbReference type="Proteomes" id="UP000649259">
    <property type="component" value="Unassembled WGS sequence"/>
</dbReference>
<comment type="subcellular location">
    <subcellularLocation>
        <location evidence="1">Cell membrane</location>
        <topology evidence="1">Multi-pass membrane protein</topology>
    </subcellularLocation>
</comment>
<dbReference type="PANTHER" id="PTHR32196:SF32">
    <property type="entry name" value="XYLOSE TRANSPORT SYSTEM PERMEASE PROTEIN XYLH"/>
    <property type="match status" value="1"/>
</dbReference>
<keyword evidence="8 12" id="KW-0472">Membrane</keyword>
<feature type="transmembrane region" description="Helical" evidence="12">
    <location>
        <begin position="174"/>
        <end position="194"/>
    </location>
</feature>
<keyword evidence="3" id="KW-1003">Cell membrane</keyword>
<comment type="function">
    <text evidence="9">Part of the binding-protein-dependent transport system for D-xylose. Probably responsible for the translocation of the substrate across the membrane.</text>
</comment>
<feature type="compositionally biased region" description="Basic residues" evidence="11">
    <location>
        <begin position="1"/>
        <end position="10"/>
    </location>
</feature>
<reference evidence="14" key="1">
    <citation type="submission" date="2023-07" db="EMBL/GenBank/DDBJ databases">
        <title>Whole genome shotgun sequence of Streptomyces cacaoi subsp. asoensis NBRC 13813.</title>
        <authorList>
            <person name="Komaki H."/>
            <person name="Tamura T."/>
        </authorList>
    </citation>
    <scope>NUCLEOTIDE SEQUENCE [LARGE SCALE GENOMIC DNA]</scope>
    <source>
        <strain evidence="14">NBRC 13813</strain>
    </source>
</reference>
<evidence type="ECO:0000256" key="1">
    <source>
        <dbReference type="ARBA" id="ARBA00004651"/>
    </source>
</evidence>
<evidence type="ECO:0000256" key="4">
    <source>
        <dbReference type="ARBA" id="ARBA00022519"/>
    </source>
</evidence>
<evidence type="ECO:0000256" key="9">
    <source>
        <dbReference type="ARBA" id="ARBA00035611"/>
    </source>
</evidence>
<evidence type="ECO:0000313" key="13">
    <source>
        <dbReference type="EMBL" id="GHI62290.1"/>
    </source>
</evidence>
<evidence type="ECO:0000256" key="2">
    <source>
        <dbReference type="ARBA" id="ARBA00022448"/>
    </source>
</evidence>
<comment type="caution">
    <text evidence="13">The sequence shown here is derived from an EMBL/GenBank/DDBJ whole genome shotgun (WGS) entry which is preliminary data.</text>
</comment>
<keyword evidence="6 12" id="KW-0812">Transmembrane</keyword>
<feature type="transmembrane region" description="Helical" evidence="12">
    <location>
        <begin position="354"/>
        <end position="373"/>
    </location>
</feature>
<evidence type="ECO:0000256" key="3">
    <source>
        <dbReference type="ARBA" id="ARBA00022475"/>
    </source>
</evidence>
<evidence type="ECO:0000256" key="8">
    <source>
        <dbReference type="ARBA" id="ARBA00023136"/>
    </source>
</evidence>
<dbReference type="Pfam" id="PF02653">
    <property type="entry name" value="BPD_transp_2"/>
    <property type="match status" value="1"/>
</dbReference>
<name>A0ABQ3S2D8_9ACTN</name>
<dbReference type="EMBL" id="BNEB01000003">
    <property type="protein sequence ID" value="GHI62290.1"/>
    <property type="molecule type" value="Genomic_DNA"/>
</dbReference>
<feature type="transmembrane region" description="Helical" evidence="12">
    <location>
        <begin position="411"/>
        <end position="431"/>
    </location>
</feature>
<accession>A0ABQ3S2D8</accession>
<dbReference type="GeneID" id="91471805"/>
<feature type="region of interest" description="Disordered" evidence="11">
    <location>
        <begin position="1"/>
        <end position="76"/>
    </location>
</feature>
<dbReference type="PANTHER" id="PTHR32196">
    <property type="entry name" value="ABC TRANSPORTER PERMEASE PROTEIN YPHD-RELATED-RELATED"/>
    <property type="match status" value="1"/>
</dbReference>
<feature type="transmembrane region" description="Helical" evidence="12">
    <location>
        <begin position="91"/>
        <end position="110"/>
    </location>
</feature>
<feature type="transmembrane region" description="Helical" evidence="12">
    <location>
        <begin position="201"/>
        <end position="221"/>
    </location>
</feature>
<keyword evidence="2" id="KW-0813">Transport</keyword>
<feature type="transmembrane region" description="Helical" evidence="12">
    <location>
        <begin position="150"/>
        <end position="168"/>
    </location>
</feature>
<evidence type="ECO:0000256" key="7">
    <source>
        <dbReference type="ARBA" id="ARBA00022989"/>
    </source>
</evidence>
<sequence>MALRGRRNRSRPTDAAPGAGRAHRADDTAGRGGKPGAGPDDEEGAAADVGPDGTRGDAPGDAPGRDGGRRGAGRLGGYPGAVRRRLREDGLGPAPVLLALAVTWIVFQALNDNFLSPRNLSVLSVDIVGTGMIAVGIVFVLLIGEIDLSVGSLAGLAGALFAALNVNLGMPEWLAVIIAVLAGASAGAVQGFSFARIGVPAFVVTLAGLLVWNGVMLYLLGPDSSVNFSEDGLVATLTSRYFGSAVVAYGLAGLCTAAYLLVSHHDRRRRAAAGMPCRARSGIWARTALLAAVAFTAVHVLGRFEGLPLALLIFLGVLTAADLLLRRTPYGRQVLALGGGAEAARRSGVDVVRVRISVFVVSGTLASVGGLFISSRLTAASQISGSGVLLINAIAAAVIGGTSLFGGRGSAWSALLGVLVIQSVGSGMALLGVEPPVQFMITGGVLFIAVVFDSLARRSAEARGRI</sequence>
<evidence type="ECO:0000256" key="10">
    <source>
        <dbReference type="ARBA" id="ARBA00035686"/>
    </source>
</evidence>
<organism evidence="13 14">
    <name type="scientific">Streptomyces asoensis</name>
    <dbReference type="NCBI Taxonomy" id="249586"/>
    <lineage>
        <taxon>Bacteria</taxon>
        <taxon>Bacillati</taxon>
        <taxon>Actinomycetota</taxon>
        <taxon>Actinomycetes</taxon>
        <taxon>Kitasatosporales</taxon>
        <taxon>Streptomycetaceae</taxon>
        <taxon>Streptomyces</taxon>
    </lineage>
</organism>
<evidence type="ECO:0000313" key="14">
    <source>
        <dbReference type="Proteomes" id="UP000649259"/>
    </source>
</evidence>
<keyword evidence="4" id="KW-0997">Cell inner membrane</keyword>
<feature type="transmembrane region" description="Helical" evidence="12">
    <location>
        <begin position="379"/>
        <end position="399"/>
    </location>
</feature>
<feature type="compositionally biased region" description="Low complexity" evidence="11">
    <location>
        <begin position="46"/>
        <end position="62"/>
    </location>
</feature>
<dbReference type="RefSeq" id="WP_229901618.1">
    <property type="nucleotide sequence ID" value="NZ_BMSI01000026.1"/>
</dbReference>
<feature type="transmembrane region" description="Helical" evidence="12">
    <location>
        <begin position="122"/>
        <end position="143"/>
    </location>
</feature>
<keyword evidence="5" id="KW-0762">Sugar transport</keyword>
<keyword evidence="7 12" id="KW-1133">Transmembrane helix</keyword>
<feature type="transmembrane region" description="Helical" evidence="12">
    <location>
        <begin position="283"/>
        <end position="301"/>
    </location>
</feature>
<proteinExistence type="predicted"/>
<evidence type="ECO:0000256" key="12">
    <source>
        <dbReference type="SAM" id="Phobius"/>
    </source>
</evidence>
<protein>
    <recommendedName>
        <fullName evidence="10">Xylose transport system permease protein XylH</fullName>
    </recommendedName>
</protein>
<feature type="transmembrane region" description="Helical" evidence="12">
    <location>
        <begin position="307"/>
        <end position="325"/>
    </location>
</feature>
<evidence type="ECO:0000256" key="5">
    <source>
        <dbReference type="ARBA" id="ARBA00022597"/>
    </source>
</evidence>
<feature type="transmembrane region" description="Helical" evidence="12">
    <location>
        <begin position="437"/>
        <end position="456"/>
    </location>
</feature>